<evidence type="ECO:0000256" key="2">
    <source>
        <dbReference type="ARBA" id="ARBA00022729"/>
    </source>
</evidence>
<evidence type="ECO:0000313" key="5">
    <source>
        <dbReference type="Proteomes" id="UP000008922"/>
    </source>
</evidence>
<dbReference type="InterPro" id="IPR054828">
    <property type="entry name" value="Vit_B12_bind_prot"/>
</dbReference>
<gene>
    <name evidence="4" type="ordered locus">ANT_18170</name>
</gene>
<keyword evidence="5" id="KW-1185">Reference proteome</keyword>
<protein>
    <submittedName>
        <fullName evidence="4">ABC transporter substrate binding protein</fullName>
    </submittedName>
</protein>
<dbReference type="STRING" id="926569.ANT_18170"/>
<dbReference type="InterPro" id="IPR002491">
    <property type="entry name" value="ABC_transptr_periplasmic_BD"/>
</dbReference>
<dbReference type="PANTHER" id="PTHR30535:SF35">
    <property type="entry name" value="PERIPLASMIC BINDING PROTEIN"/>
    <property type="match status" value="1"/>
</dbReference>
<dbReference type="Pfam" id="PF01497">
    <property type="entry name" value="Peripla_BP_2"/>
    <property type="match status" value="1"/>
</dbReference>
<dbReference type="PROSITE" id="PS50983">
    <property type="entry name" value="FE_B12_PBP"/>
    <property type="match status" value="1"/>
</dbReference>
<sequence>MEQMKFSLDHVLAQLPRPPRRVVSLVPSYTESLFELGFGSSVVGITDYCIHPSNALKNIPRVGGPKNARLESILSLEPELVLANPEENPADLVFALFEKGIPVWVSFPQTVQDAIQFLWGLVDLYRDKQAALKVRVLEQSWEFARQVSESLPRFRYFCPVWEETLTGQIRWITFNDQTYPADLLSLFGGENIFGAKQKEKPSGEGQDLDLRYPVVTPDEVCSGDPEVILLPDEPFSFESSAVERFIKLFQNTPAVKKNRIWLIPGDTLFWYGVRLGKALSDFPEVFSSLYSME</sequence>
<dbReference type="NCBIfam" id="NF038402">
    <property type="entry name" value="TroA_like"/>
    <property type="match status" value="1"/>
</dbReference>
<dbReference type="Gene3D" id="3.40.50.1980">
    <property type="entry name" value="Nitrogenase molybdenum iron protein domain"/>
    <property type="match status" value="2"/>
</dbReference>
<comment type="similarity">
    <text evidence="1">Belongs to the bacterial solute-binding protein 8 family.</text>
</comment>
<name>E8N5X9_ANATU</name>
<dbReference type="PANTHER" id="PTHR30535">
    <property type="entry name" value="VITAMIN B12-BINDING PROTEIN"/>
    <property type="match status" value="1"/>
</dbReference>
<evidence type="ECO:0000259" key="3">
    <source>
        <dbReference type="PROSITE" id="PS50983"/>
    </source>
</evidence>
<dbReference type="OrthoDB" id="9816357at2"/>
<keyword evidence="2" id="KW-0732">Signal</keyword>
<dbReference type="SUPFAM" id="SSF53807">
    <property type="entry name" value="Helical backbone' metal receptor"/>
    <property type="match status" value="1"/>
</dbReference>
<dbReference type="HOGENOM" id="CLU_038034_2_7_0"/>
<accession>E8N5X9</accession>
<dbReference type="InParanoid" id="E8N5X9"/>
<dbReference type="AlphaFoldDB" id="E8N5X9"/>
<dbReference type="EMBL" id="AP012029">
    <property type="protein sequence ID" value="BAJ63843.1"/>
    <property type="molecule type" value="Genomic_DNA"/>
</dbReference>
<evidence type="ECO:0000256" key="1">
    <source>
        <dbReference type="ARBA" id="ARBA00008814"/>
    </source>
</evidence>
<dbReference type="eggNOG" id="COG0614">
    <property type="taxonomic scope" value="Bacteria"/>
</dbReference>
<organism evidence="4 5">
    <name type="scientific">Anaerolinea thermophila (strain DSM 14523 / JCM 11388 / NBRC 100420 / UNI-1)</name>
    <dbReference type="NCBI Taxonomy" id="926569"/>
    <lineage>
        <taxon>Bacteria</taxon>
        <taxon>Bacillati</taxon>
        <taxon>Chloroflexota</taxon>
        <taxon>Anaerolineae</taxon>
        <taxon>Anaerolineales</taxon>
        <taxon>Anaerolineaceae</taxon>
        <taxon>Anaerolinea</taxon>
    </lineage>
</organism>
<proteinExistence type="inferred from homology"/>
<dbReference type="KEGG" id="atm:ANT_18170"/>
<evidence type="ECO:0000313" key="4">
    <source>
        <dbReference type="EMBL" id="BAJ63843.1"/>
    </source>
</evidence>
<feature type="domain" description="Fe/B12 periplasmic-binding" evidence="3">
    <location>
        <begin position="21"/>
        <end position="290"/>
    </location>
</feature>
<dbReference type="InterPro" id="IPR050902">
    <property type="entry name" value="ABC_Transporter_SBP"/>
</dbReference>
<reference evidence="4 5" key="1">
    <citation type="submission" date="2010-12" db="EMBL/GenBank/DDBJ databases">
        <title>Whole genome sequence of Anaerolinea thermophila UNI-1.</title>
        <authorList>
            <person name="Narita-Yamada S."/>
            <person name="Kishi E."/>
            <person name="Watanabe Y."/>
            <person name="Takasaki K."/>
            <person name="Ankai A."/>
            <person name="Oguchi A."/>
            <person name="Fukui S."/>
            <person name="Takahashi M."/>
            <person name="Yashiro I."/>
            <person name="Hosoyama A."/>
            <person name="Sekiguchi Y."/>
            <person name="Hanada S."/>
            <person name="Fujita N."/>
        </authorList>
    </citation>
    <scope>NUCLEOTIDE SEQUENCE [LARGE SCALE GENOMIC DNA]</scope>
    <source>
        <strain evidence="5">DSM 14523 / JCM 11388 / NBRC 100420 / UNI-1</strain>
    </source>
</reference>
<dbReference type="Proteomes" id="UP000008922">
    <property type="component" value="Chromosome"/>
</dbReference>